<feature type="region of interest" description="Disordered" evidence="1">
    <location>
        <begin position="1"/>
        <end position="49"/>
    </location>
</feature>
<protein>
    <recommendedName>
        <fullName evidence="4">F-box domain-containing protein</fullName>
    </recommendedName>
</protein>
<feature type="compositionally biased region" description="Polar residues" evidence="1">
    <location>
        <begin position="1"/>
        <end position="23"/>
    </location>
</feature>
<dbReference type="SUPFAM" id="SSF52047">
    <property type="entry name" value="RNI-like"/>
    <property type="match status" value="1"/>
</dbReference>
<evidence type="ECO:0000256" key="1">
    <source>
        <dbReference type="SAM" id="MobiDB-lite"/>
    </source>
</evidence>
<dbReference type="InterPro" id="IPR032675">
    <property type="entry name" value="LRR_dom_sf"/>
</dbReference>
<sequence>MTSLTEDPSQDSSLSFSALNTPTVPAPVEPHDGGVLSTAPATDVPPFPPTPREEVLSNRDILALIFKTFLPPISDPPDKATRGFLHGLALLSRSFSGAALDCMWKDLDSLLPLVRLLEPLVFVEDDVYYPSGSISGLNDTFRKYASRVRSLHILQGTSTVQPNRVDRSVYLFLTQFLGRKPLLPGLSTLRFETVDDPSFSWQSLPVLFPCTSLSNVVLKGSVIQSPLSRRVTLPLLVTRSQGLKSFTINDQAYTGTDAYKIFFTSGVLQLQDLRSLNCTLRSSIWGPRQIVPPYFLRDLGMKLRHLEQLTLNLVLPLGSPRKSKIGRGPILFPNLRRLSLSHQSDTHFMQCENISSLLHSIVFLTLTVRQSWISSLPGIIDGLAQCSHLRHLTLEESGTVAMTADNLHLILVRLNLDELHIQVSKFSQPKRPAMEGQGGAKSDPSETASESAARCLRRILTATSTQTGDPKVLRSLTLPQTWEKADAGVTLLAEVAMKAPYLECLGMSLDSSLTTSKTSDLSAPTGEIRVPSALKYLHICDCRTSAQPFTPMEYRSIAQYLDACFPNLMELNVQHSSNACVIDHWTHVEHLGVMYQEIRRFSSARRH</sequence>
<keyword evidence="3" id="KW-1185">Reference proteome</keyword>
<dbReference type="EMBL" id="QPFP01000089">
    <property type="protein sequence ID" value="TEB22571.1"/>
    <property type="molecule type" value="Genomic_DNA"/>
</dbReference>
<dbReference type="AlphaFoldDB" id="A0A4Y7SLG6"/>
<dbReference type="OrthoDB" id="3543113at2759"/>
<evidence type="ECO:0000313" key="3">
    <source>
        <dbReference type="Proteomes" id="UP000298030"/>
    </source>
</evidence>
<dbReference type="Gene3D" id="3.80.10.10">
    <property type="entry name" value="Ribonuclease Inhibitor"/>
    <property type="match status" value="1"/>
</dbReference>
<reference evidence="2 3" key="1">
    <citation type="journal article" date="2019" name="Nat. Ecol. Evol.">
        <title>Megaphylogeny resolves global patterns of mushroom evolution.</title>
        <authorList>
            <person name="Varga T."/>
            <person name="Krizsan K."/>
            <person name="Foldi C."/>
            <person name="Dima B."/>
            <person name="Sanchez-Garcia M."/>
            <person name="Sanchez-Ramirez S."/>
            <person name="Szollosi G.J."/>
            <person name="Szarkandi J.G."/>
            <person name="Papp V."/>
            <person name="Albert L."/>
            <person name="Andreopoulos W."/>
            <person name="Angelini C."/>
            <person name="Antonin V."/>
            <person name="Barry K.W."/>
            <person name="Bougher N.L."/>
            <person name="Buchanan P."/>
            <person name="Buyck B."/>
            <person name="Bense V."/>
            <person name="Catcheside P."/>
            <person name="Chovatia M."/>
            <person name="Cooper J."/>
            <person name="Damon W."/>
            <person name="Desjardin D."/>
            <person name="Finy P."/>
            <person name="Geml J."/>
            <person name="Haridas S."/>
            <person name="Hughes K."/>
            <person name="Justo A."/>
            <person name="Karasinski D."/>
            <person name="Kautmanova I."/>
            <person name="Kiss B."/>
            <person name="Kocsube S."/>
            <person name="Kotiranta H."/>
            <person name="LaButti K.M."/>
            <person name="Lechner B.E."/>
            <person name="Liimatainen K."/>
            <person name="Lipzen A."/>
            <person name="Lukacs Z."/>
            <person name="Mihaltcheva S."/>
            <person name="Morgado L.N."/>
            <person name="Niskanen T."/>
            <person name="Noordeloos M.E."/>
            <person name="Ohm R.A."/>
            <person name="Ortiz-Santana B."/>
            <person name="Ovrebo C."/>
            <person name="Racz N."/>
            <person name="Riley R."/>
            <person name="Savchenko A."/>
            <person name="Shiryaev A."/>
            <person name="Soop K."/>
            <person name="Spirin V."/>
            <person name="Szebenyi C."/>
            <person name="Tomsovsky M."/>
            <person name="Tulloss R.E."/>
            <person name="Uehling J."/>
            <person name="Grigoriev I.V."/>
            <person name="Vagvolgyi C."/>
            <person name="Papp T."/>
            <person name="Martin F.M."/>
            <person name="Miettinen O."/>
            <person name="Hibbett D.S."/>
            <person name="Nagy L.G."/>
        </authorList>
    </citation>
    <scope>NUCLEOTIDE SEQUENCE [LARGE SCALE GENOMIC DNA]</scope>
    <source>
        <strain evidence="2 3">FP101781</strain>
    </source>
</reference>
<organism evidence="2 3">
    <name type="scientific">Coprinellus micaceus</name>
    <name type="common">Glistening ink-cap mushroom</name>
    <name type="synonym">Coprinus micaceus</name>
    <dbReference type="NCBI Taxonomy" id="71717"/>
    <lineage>
        <taxon>Eukaryota</taxon>
        <taxon>Fungi</taxon>
        <taxon>Dikarya</taxon>
        <taxon>Basidiomycota</taxon>
        <taxon>Agaricomycotina</taxon>
        <taxon>Agaricomycetes</taxon>
        <taxon>Agaricomycetidae</taxon>
        <taxon>Agaricales</taxon>
        <taxon>Agaricineae</taxon>
        <taxon>Psathyrellaceae</taxon>
        <taxon>Coprinellus</taxon>
    </lineage>
</organism>
<gene>
    <name evidence="2" type="ORF">FA13DRAFT_1798758</name>
</gene>
<name>A0A4Y7SLG6_COPMI</name>
<dbReference type="STRING" id="71717.A0A4Y7SLG6"/>
<evidence type="ECO:0000313" key="2">
    <source>
        <dbReference type="EMBL" id="TEB22571.1"/>
    </source>
</evidence>
<evidence type="ECO:0008006" key="4">
    <source>
        <dbReference type="Google" id="ProtNLM"/>
    </source>
</evidence>
<feature type="region of interest" description="Disordered" evidence="1">
    <location>
        <begin position="427"/>
        <end position="447"/>
    </location>
</feature>
<accession>A0A4Y7SLG6</accession>
<dbReference type="Proteomes" id="UP000298030">
    <property type="component" value="Unassembled WGS sequence"/>
</dbReference>
<proteinExistence type="predicted"/>
<comment type="caution">
    <text evidence="2">The sequence shown here is derived from an EMBL/GenBank/DDBJ whole genome shotgun (WGS) entry which is preliminary data.</text>
</comment>